<evidence type="ECO:0000256" key="21">
    <source>
        <dbReference type="SAM" id="Phobius"/>
    </source>
</evidence>
<dbReference type="InterPro" id="IPR018506">
    <property type="entry name" value="Cyt_B5_heme-BS"/>
</dbReference>
<dbReference type="SUPFAM" id="SSF55856">
    <property type="entry name" value="Cytochrome b5-like heme/steroid binding domain"/>
    <property type="match status" value="1"/>
</dbReference>
<keyword evidence="13 18" id="KW-0560">Oxidoreductase</keyword>
<keyword evidence="8 18" id="KW-0479">Metal-binding</keyword>
<feature type="domain" description="Cytochrome b5 heme-binding" evidence="22">
    <location>
        <begin position="7"/>
        <end position="86"/>
    </location>
</feature>
<dbReference type="GO" id="GO:0006633">
    <property type="term" value="P:fatty acid biosynthetic process"/>
    <property type="evidence" value="ECO:0007669"/>
    <property type="project" value="UniProtKB-KW"/>
</dbReference>
<dbReference type="PIRSF" id="PIRSF005149">
    <property type="entry name" value="IPC-B_HD"/>
    <property type="match status" value="1"/>
</dbReference>
<feature type="binding site" evidence="19">
    <location>
        <position position="326"/>
    </location>
    <ligand>
        <name>Zn(2+)</name>
        <dbReference type="ChEBI" id="CHEBI:29105"/>
        <label>2</label>
    </ligand>
</feature>
<keyword evidence="15 18" id="KW-0443">Lipid metabolism</keyword>
<comment type="pathway">
    <text evidence="2">Sphingolipid metabolism.</text>
</comment>
<keyword evidence="16 18" id="KW-0472">Membrane</keyword>
<dbReference type="GO" id="GO:0080132">
    <property type="term" value="F:fatty acid 2-hydroxylase activity"/>
    <property type="evidence" value="ECO:0007669"/>
    <property type="project" value="InterPro"/>
</dbReference>
<keyword evidence="17 18" id="KW-0275">Fatty acid biosynthesis</keyword>
<keyword evidence="11 19" id="KW-0862">Zinc</keyword>
<evidence type="ECO:0000256" key="12">
    <source>
        <dbReference type="ARBA" id="ARBA00022989"/>
    </source>
</evidence>
<feature type="transmembrane region" description="Helical" evidence="21">
    <location>
        <begin position="265"/>
        <end position="286"/>
    </location>
</feature>
<dbReference type="PANTHER" id="PTHR12863">
    <property type="entry name" value="FATTY ACID HYDROXYLASE"/>
    <property type="match status" value="1"/>
</dbReference>
<feature type="binding site" evidence="19">
    <location>
        <position position="247"/>
    </location>
    <ligand>
        <name>Zn(2+)</name>
        <dbReference type="ChEBI" id="CHEBI:29105"/>
        <label>1</label>
    </ligand>
</feature>
<evidence type="ECO:0000256" key="11">
    <source>
        <dbReference type="ARBA" id="ARBA00022833"/>
    </source>
</evidence>
<gene>
    <name evidence="23" type="ORF">P5673_031737</name>
</gene>
<dbReference type="PROSITE" id="PS00191">
    <property type="entry name" value="CYTOCHROME_B5_1"/>
    <property type="match status" value="1"/>
</dbReference>
<dbReference type="Pfam" id="PF04116">
    <property type="entry name" value="FA_hydroxylase"/>
    <property type="match status" value="1"/>
</dbReference>
<evidence type="ECO:0000256" key="19">
    <source>
        <dbReference type="PIRSR" id="PIRSR005149-1"/>
    </source>
</evidence>
<evidence type="ECO:0000256" key="7">
    <source>
        <dbReference type="ARBA" id="ARBA00022692"/>
    </source>
</evidence>
<dbReference type="Proteomes" id="UP001249851">
    <property type="component" value="Unassembled WGS sequence"/>
</dbReference>
<evidence type="ECO:0000256" key="14">
    <source>
        <dbReference type="ARBA" id="ARBA00023004"/>
    </source>
</evidence>
<comment type="similarity">
    <text evidence="4 18">Belongs to the sterol desaturase family. SCS7 subfamily.</text>
</comment>
<keyword evidence="10 18" id="KW-0276">Fatty acid metabolism</keyword>
<evidence type="ECO:0000256" key="13">
    <source>
        <dbReference type="ARBA" id="ARBA00023002"/>
    </source>
</evidence>
<evidence type="ECO:0000256" key="3">
    <source>
        <dbReference type="ARBA" id="ARBA00005189"/>
    </source>
</evidence>
<dbReference type="AlphaFoldDB" id="A0AAD9PSA3"/>
<name>A0AAD9PSA3_ACRCE</name>
<keyword evidence="6 20" id="KW-0349">Heme</keyword>
<evidence type="ECO:0000256" key="18">
    <source>
        <dbReference type="PIRNR" id="PIRNR005149"/>
    </source>
</evidence>
<feature type="binding site" evidence="19">
    <location>
        <position position="222"/>
    </location>
    <ligand>
        <name>Zn(2+)</name>
        <dbReference type="ChEBI" id="CHEBI:29105"/>
        <label>1</label>
    </ligand>
</feature>
<comment type="pathway">
    <text evidence="3">Lipid metabolism.</text>
</comment>
<evidence type="ECO:0000256" key="17">
    <source>
        <dbReference type="ARBA" id="ARBA00023160"/>
    </source>
</evidence>
<evidence type="ECO:0000256" key="4">
    <source>
        <dbReference type="ARBA" id="ARBA00005747"/>
    </source>
</evidence>
<dbReference type="GO" id="GO:0020037">
    <property type="term" value="F:heme binding"/>
    <property type="evidence" value="ECO:0007669"/>
    <property type="project" value="InterPro"/>
</dbReference>
<reference evidence="23" key="1">
    <citation type="journal article" date="2023" name="G3 (Bethesda)">
        <title>Whole genome assembly and annotation of the endangered Caribbean coral Acropora cervicornis.</title>
        <authorList>
            <person name="Selwyn J.D."/>
            <person name="Vollmer S.V."/>
        </authorList>
    </citation>
    <scope>NUCLEOTIDE SEQUENCE</scope>
    <source>
        <strain evidence="23">K2</strain>
    </source>
</reference>
<keyword evidence="7 21" id="KW-0812">Transmembrane</keyword>
<keyword evidence="24" id="KW-1185">Reference proteome</keyword>
<feature type="binding site" evidence="19">
    <location>
        <position position="251"/>
    </location>
    <ligand>
        <name>Zn(2+)</name>
        <dbReference type="ChEBI" id="CHEBI:29105"/>
        <label>1</label>
    </ligand>
</feature>
<dbReference type="InterPro" id="IPR036400">
    <property type="entry name" value="Cyt_B5-like_heme/steroid_sf"/>
</dbReference>
<dbReference type="Gene3D" id="3.10.120.10">
    <property type="entry name" value="Cytochrome b5-like heme/steroid binding domain"/>
    <property type="match status" value="1"/>
</dbReference>
<dbReference type="InterPro" id="IPR006694">
    <property type="entry name" value="Fatty_acid_hydroxylase"/>
</dbReference>
<feature type="binding site" description="axial binding residue" evidence="20">
    <location>
        <position position="69"/>
    </location>
    <ligand>
        <name>heme</name>
        <dbReference type="ChEBI" id="CHEBI:30413"/>
    </ligand>
    <ligandPart>
        <name>Fe</name>
        <dbReference type="ChEBI" id="CHEBI:18248"/>
    </ligandPart>
</feature>
<feature type="binding site" evidence="19">
    <location>
        <position position="329"/>
    </location>
    <ligand>
        <name>Zn(2+)</name>
        <dbReference type="ChEBI" id="CHEBI:29105"/>
        <label>1</label>
    </ligand>
</feature>
<evidence type="ECO:0000256" key="8">
    <source>
        <dbReference type="ARBA" id="ARBA00022723"/>
    </source>
</evidence>
<feature type="transmembrane region" description="Helical" evidence="21">
    <location>
        <begin position="199"/>
        <end position="217"/>
    </location>
</feature>
<evidence type="ECO:0000256" key="20">
    <source>
        <dbReference type="PIRSR" id="PIRSR005149-50"/>
    </source>
</evidence>
<dbReference type="PRINTS" id="PR00363">
    <property type="entry name" value="CYTOCHROMEB5"/>
</dbReference>
<feature type="binding site" evidence="19">
    <location>
        <position position="305"/>
    </location>
    <ligand>
        <name>Zn(2+)</name>
        <dbReference type="ChEBI" id="CHEBI:29105"/>
        <label>1</label>
    </ligand>
</feature>
<feature type="binding site" evidence="19">
    <location>
        <position position="250"/>
    </location>
    <ligand>
        <name>Zn(2+)</name>
        <dbReference type="ChEBI" id="CHEBI:29105"/>
        <label>1</label>
    </ligand>
</feature>
<evidence type="ECO:0000256" key="1">
    <source>
        <dbReference type="ARBA" id="ARBA00004477"/>
    </source>
</evidence>
<keyword evidence="12 21" id="KW-1133">Transmembrane helix</keyword>
<evidence type="ECO:0000259" key="22">
    <source>
        <dbReference type="PROSITE" id="PS50255"/>
    </source>
</evidence>
<protein>
    <recommendedName>
        <fullName evidence="18">Fatty acid 2-hydroxylase</fullName>
        <ecNumber evidence="18">1.-.-.-</ecNumber>
    </recommendedName>
</protein>
<dbReference type="SMART" id="SM01117">
    <property type="entry name" value="Cyt-b5"/>
    <property type="match status" value="1"/>
</dbReference>
<feature type="binding site" evidence="19">
    <location>
        <position position="309"/>
    </location>
    <ligand>
        <name>Zn(2+)</name>
        <dbReference type="ChEBI" id="CHEBI:29105"/>
        <label>1</label>
    </ligand>
</feature>
<reference evidence="23" key="2">
    <citation type="journal article" date="2023" name="Science">
        <title>Genomic signatures of disease resistance in endangered staghorn corals.</title>
        <authorList>
            <person name="Vollmer S.V."/>
            <person name="Selwyn J.D."/>
            <person name="Despard B.A."/>
            <person name="Roesel C.L."/>
        </authorList>
    </citation>
    <scope>NUCLEOTIDE SEQUENCE</scope>
    <source>
        <strain evidence="23">K2</strain>
    </source>
</reference>
<dbReference type="PANTHER" id="PTHR12863:SF1">
    <property type="entry name" value="FATTY ACID 2-HYDROXYLASE"/>
    <property type="match status" value="1"/>
</dbReference>
<dbReference type="InterPro" id="IPR014430">
    <property type="entry name" value="Scs7"/>
</dbReference>
<evidence type="ECO:0000256" key="6">
    <source>
        <dbReference type="ARBA" id="ARBA00022617"/>
    </source>
</evidence>
<comment type="cofactor">
    <cofactor evidence="20">
        <name>Fe cation</name>
        <dbReference type="ChEBI" id="CHEBI:24875"/>
    </cofactor>
</comment>
<dbReference type="EC" id="1.-.-.-" evidence="18"/>
<dbReference type="EMBL" id="JARQWQ010000155">
    <property type="protein sequence ID" value="KAK2548130.1"/>
    <property type="molecule type" value="Genomic_DNA"/>
</dbReference>
<evidence type="ECO:0000256" key="15">
    <source>
        <dbReference type="ARBA" id="ARBA00023098"/>
    </source>
</evidence>
<evidence type="ECO:0000256" key="5">
    <source>
        <dbReference type="ARBA" id="ARBA00022516"/>
    </source>
</evidence>
<evidence type="ECO:0000256" key="10">
    <source>
        <dbReference type="ARBA" id="ARBA00022832"/>
    </source>
</evidence>
<proteinExistence type="inferred from homology"/>
<dbReference type="PROSITE" id="PS50255">
    <property type="entry name" value="CYTOCHROME_B5_2"/>
    <property type="match status" value="1"/>
</dbReference>
<keyword evidence="9 18" id="KW-0256">Endoplasmic reticulum</keyword>
<comment type="function">
    <text evidence="18">Catalyzes stereospecific hydroxylation of free fatty acids at the C-2 position to produce (R)-2-hydroxy fatty acids, which are building blocks of sphingolipids and glycosphingolipids common in neural tissue and epidermis. Plays an essential role in the synthesis of galactosphingolipids of the myelin sheath. Responsible for the synthesis of sphingolipids and glycosphingolipids involved in the formation of epidermal lamellar bodies critical for skin permeability barrier. Participates in the synthesis of glycosphingolipids and a fraction of type II wax diesters in sebaceous gland, specifically regulating hair follicle homeostasis. Involved in the synthesis of sphingolipids of plasma membrane rafts, controlling lipid raft mobility and trafficking of raft-associated proteins.</text>
</comment>
<comment type="caution">
    <text evidence="23">The sequence shown here is derived from an EMBL/GenBank/DDBJ whole genome shotgun (WGS) entry which is preliminary data.</text>
</comment>
<dbReference type="InterPro" id="IPR001199">
    <property type="entry name" value="Cyt_B5-like_heme/steroid-bd"/>
</dbReference>
<feature type="binding site" evidence="19">
    <location>
        <position position="227"/>
    </location>
    <ligand>
        <name>Zn(2+)</name>
        <dbReference type="ChEBI" id="CHEBI:29105"/>
        <label>1</label>
    </ligand>
</feature>
<comment type="cofactor">
    <cofactor evidence="18 19">
        <name>Zn(2+)</name>
        <dbReference type="ChEBI" id="CHEBI:29105"/>
    </cofactor>
    <text evidence="18 19">Binds 2 Zn(2+) ions per subunit that likely form a catalytic dimetal center.</text>
</comment>
<dbReference type="GO" id="GO:0005789">
    <property type="term" value="C:endoplasmic reticulum membrane"/>
    <property type="evidence" value="ECO:0007669"/>
    <property type="project" value="UniProtKB-SubCell"/>
</dbReference>
<feature type="transmembrane region" description="Helical" evidence="21">
    <location>
        <begin position="148"/>
        <end position="173"/>
    </location>
</feature>
<feature type="binding site" description="axial binding residue" evidence="20">
    <location>
        <position position="42"/>
    </location>
    <ligand>
        <name>heme</name>
        <dbReference type="ChEBI" id="CHEBI:30413"/>
    </ligand>
    <ligandPart>
        <name>Fe</name>
        <dbReference type="ChEBI" id="CHEBI:18248"/>
    </ligandPart>
</feature>
<dbReference type="Pfam" id="PF00173">
    <property type="entry name" value="Cyt-b5"/>
    <property type="match status" value="1"/>
</dbReference>
<comment type="subcellular location">
    <subcellularLocation>
        <location evidence="1">Endoplasmic reticulum membrane</location>
        <topology evidence="1">Multi-pass membrane protein</topology>
    </subcellularLocation>
</comment>
<keyword evidence="5 18" id="KW-0444">Lipid biosynthesis</keyword>
<sequence>MAGSSSLPIFSVEDVQQHNKEGDAWITHRGKVYDVSDFLERHPGGKDILLSYAGQDVTTLMTQEDIHEHTSFAYGWLGKYQIGRLKCNEDDKELDSTVRENLPMDGWQEERIDWNKGILSQVGKLGPDYLKWVHSPVDRPLRLFESDFVEFFSMTPWYIVPIIWIPAVLYLSYVSLQDLATGNGIENVHAYLLDSNTKILLAFCVIFMFGILLWSLIEYCLHRFLFHLINFVPADDPFWITIHFFLHGQHHKVPFDSGRLVFPPVAAFVVAVILYTIFISLFPMAIARSMFAGGLLGYVSYDMMHYYLHHGSPTPGSYLHQLKKYHVSHHFEDQQKGFGISSKLWDYPFGTFPEKLVKAA</sequence>
<keyword evidence="14 18" id="KW-0408">Iron</keyword>
<evidence type="ECO:0000256" key="2">
    <source>
        <dbReference type="ARBA" id="ARBA00004991"/>
    </source>
</evidence>
<evidence type="ECO:0000256" key="16">
    <source>
        <dbReference type="ARBA" id="ARBA00023136"/>
    </source>
</evidence>
<dbReference type="FunFam" id="3.10.120.10:FF:000007">
    <property type="entry name" value="Sulfite oxidase, mitochondrial"/>
    <property type="match status" value="1"/>
</dbReference>
<accession>A0AAD9PSA3</accession>
<evidence type="ECO:0000313" key="24">
    <source>
        <dbReference type="Proteomes" id="UP001249851"/>
    </source>
</evidence>
<evidence type="ECO:0000313" key="23">
    <source>
        <dbReference type="EMBL" id="KAK2548130.1"/>
    </source>
</evidence>
<feature type="binding site" evidence="19">
    <location>
        <position position="330"/>
    </location>
    <ligand>
        <name>Zn(2+)</name>
        <dbReference type="ChEBI" id="CHEBI:29105"/>
        <label>2</label>
    </ligand>
</feature>
<dbReference type="GO" id="GO:0005506">
    <property type="term" value="F:iron ion binding"/>
    <property type="evidence" value="ECO:0007669"/>
    <property type="project" value="UniProtKB-UniRule"/>
</dbReference>
<organism evidence="23 24">
    <name type="scientific">Acropora cervicornis</name>
    <name type="common">Staghorn coral</name>
    <dbReference type="NCBI Taxonomy" id="6130"/>
    <lineage>
        <taxon>Eukaryota</taxon>
        <taxon>Metazoa</taxon>
        <taxon>Cnidaria</taxon>
        <taxon>Anthozoa</taxon>
        <taxon>Hexacorallia</taxon>
        <taxon>Scleractinia</taxon>
        <taxon>Astrocoeniina</taxon>
        <taxon>Acroporidae</taxon>
        <taxon>Acropora</taxon>
    </lineage>
</organism>
<evidence type="ECO:0000256" key="9">
    <source>
        <dbReference type="ARBA" id="ARBA00022824"/>
    </source>
</evidence>